<evidence type="ECO:0000256" key="9">
    <source>
        <dbReference type="ARBA" id="ARBA00043177"/>
    </source>
</evidence>
<evidence type="ECO:0000256" key="2">
    <source>
        <dbReference type="ARBA" id="ARBA00009500"/>
    </source>
</evidence>
<dbReference type="FunFam" id="2.30.39.10:FF:000003">
    <property type="entry name" value="alpha-1-antitrypsin isoform X1"/>
    <property type="match status" value="1"/>
</dbReference>
<keyword evidence="4" id="KW-0732">Signal</keyword>
<comment type="function">
    <text evidence="6">Major thyroid hormone transport protein in serum.</text>
</comment>
<evidence type="ECO:0000313" key="13">
    <source>
        <dbReference type="Proteomes" id="UP000694549"/>
    </source>
</evidence>
<comment type="similarity">
    <text evidence="2 10">Belongs to the serpin family.</text>
</comment>
<accession>A0A8B9UUL3</accession>
<keyword evidence="13" id="KW-1185">Reference proteome</keyword>
<evidence type="ECO:0000259" key="11">
    <source>
        <dbReference type="SMART" id="SM00093"/>
    </source>
</evidence>
<dbReference type="Pfam" id="PF00079">
    <property type="entry name" value="Serpin"/>
    <property type="match status" value="1"/>
</dbReference>
<keyword evidence="3" id="KW-0964">Secreted</keyword>
<sequence length="488" mass="56189">MLCFLCPLYTDSQACTLPYRFLSTTLLLYYTQIVSATAGEGKTTTRERKQHKQLSKDLCRPGEHNRRPFDCTIYTNMKLFFLCLLIVGIHSNSYLYEPNRQGVRNQNQRGQENRYMLQQTVGNSVCQFACCFYKEISSRENSGNIFFSPLSISTAFAMLTLGARSDTLTQILRVLSFNPREISENQIHEGYRQLMQMVNRKNEALQLNMGNVLFVLDQLKPQEKFLNNLRNYYEGEAYPMNFKRANQAQMKINEYVAGRTNGKIRDLINNLDPLTEILLISYIYFNAEWEKPFDPKYTKRDKFFVDGNKAVEVPMMFGMGLFKHGYDEQLSSTVVQMDYKGGASAFFVLPDQGKMRKLEKKLSCERMARWRTLVSKSSANFYLPKFTLYGRYNLKNMLYRMGIMDVFTDKADLSGITGQPQHRISQAIHQAVVKVDETGTEAAAATGMEIVPMSVPVTIKMNRPFLMVITLENNILFMGKIVNPLKKD</sequence>
<organism evidence="12 13">
    <name type="scientific">Anas zonorhyncha</name>
    <name type="common">Eastern spot-billed duck</name>
    <dbReference type="NCBI Taxonomy" id="75864"/>
    <lineage>
        <taxon>Eukaryota</taxon>
        <taxon>Metazoa</taxon>
        <taxon>Chordata</taxon>
        <taxon>Craniata</taxon>
        <taxon>Vertebrata</taxon>
        <taxon>Euteleostomi</taxon>
        <taxon>Archelosauria</taxon>
        <taxon>Archosauria</taxon>
        <taxon>Dinosauria</taxon>
        <taxon>Saurischia</taxon>
        <taxon>Theropoda</taxon>
        <taxon>Coelurosauria</taxon>
        <taxon>Aves</taxon>
        <taxon>Neognathae</taxon>
        <taxon>Galloanserae</taxon>
        <taxon>Anseriformes</taxon>
        <taxon>Anatidae</taxon>
        <taxon>Anatinae</taxon>
        <taxon>Anas</taxon>
    </lineage>
</organism>
<comment type="subcellular location">
    <subcellularLocation>
        <location evidence="1">Secreted</location>
    </subcellularLocation>
</comment>
<dbReference type="Gene3D" id="2.10.310.10">
    <property type="entry name" value="Serpins superfamily"/>
    <property type="match status" value="1"/>
</dbReference>
<evidence type="ECO:0000256" key="4">
    <source>
        <dbReference type="ARBA" id="ARBA00022729"/>
    </source>
</evidence>
<evidence type="ECO:0000256" key="1">
    <source>
        <dbReference type="ARBA" id="ARBA00004613"/>
    </source>
</evidence>
<dbReference type="GO" id="GO:0004867">
    <property type="term" value="F:serine-type endopeptidase inhibitor activity"/>
    <property type="evidence" value="ECO:0007669"/>
    <property type="project" value="InterPro"/>
</dbReference>
<dbReference type="InterPro" id="IPR023796">
    <property type="entry name" value="Serpin_dom"/>
</dbReference>
<dbReference type="Gene3D" id="2.30.39.10">
    <property type="entry name" value="Alpha-1-antitrypsin, domain 1"/>
    <property type="match status" value="1"/>
</dbReference>
<dbReference type="Proteomes" id="UP000694549">
    <property type="component" value="Unplaced"/>
</dbReference>
<dbReference type="SMART" id="SM00093">
    <property type="entry name" value="SERPIN"/>
    <property type="match status" value="1"/>
</dbReference>
<dbReference type="PANTHER" id="PTHR11461">
    <property type="entry name" value="SERINE PROTEASE INHIBITOR, SERPIN"/>
    <property type="match status" value="1"/>
</dbReference>
<dbReference type="Gene3D" id="3.30.497.10">
    <property type="entry name" value="Antithrombin, subunit I, domain 2"/>
    <property type="match status" value="1"/>
</dbReference>
<dbReference type="FunFam" id="3.30.497.10:FF:000001">
    <property type="entry name" value="Serine protease inhibitor"/>
    <property type="match status" value="1"/>
</dbReference>
<evidence type="ECO:0000256" key="10">
    <source>
        <dbReference type="RuleBase" id="RU000411"/>
    </source>
</evidence>
<dbReference type="SUPFAM" id="SSF56574">
    <property type="entry name" value="Serpins"/>
    <property type="match status" value="1"/>
</dbReference>
<evidence type="ECO:0000256" key="5">
    <source>
        <dbReference type="ARBA" id="ARBA00023180"/>
    </source>
</evidence>
<dbReference type="PANTHER" id="PTHR11461:SF375">
    <property type="entry name" value="THYROXINE-BINDING GLOBULIN"/>
    <property type="match status" value="1"/>
</dbReference>
<dbReference type="AlphaFoldDB" id="A0A8B9UUL3"/>
<dbReference type="Ensembl" id="ENSAZOT00000014474.1">
    <property type="protein sequence ID" value="ENSAZOP00000013465.1"/>
    <property type="gene ID" value="ENSAZOG00000008683.1"/>
</dbReference>
<evidence type="ECO:0000256" key="8">
    <source>
        <dbReference type="ARBA" id="ARBA00042967"/>
    </source>
</evidence>
<dbReference type="InterPro" id="IPR042185">
    <property type="entry name" value="Serpin_sf_2"/>
</dbReference>
<name>A0A8B9UUL3_9AVES</name>
<dbReference type="InterPro" id="IPR023795">
    <property type="entry name" value="Serpin_CS"/>
</dbReference>
<evidence type="ECO:0000313" key="12">
    <source>
        <dbReference type="Ensembl" id="ENSAZOP00000013465.1"/>
    </source>
</evidence>
<reference evidence="12" key="1">
    <citation type="submission" date="2025-08" db="UniProtKB">
        <authorList>
            <consortium name="Ensembl"/>
        </authorList>
    </citation>
    <scope>IDENTIFICATION</scope>
</reference>
<evidence type="ECO:0000256" key="6">
    <source>
        <dbReference type="ARBA" id="ARBA00037352"/>
    </source>
</evidence>
<dbReference type="InterPro" id="IPR000215">
    <property type="entry name" value="Serpin_fam"/>
</dbReference>
<dbReference type="InterPro" id="IPR036186">
    <property type="entry name" value="Serpin_sf"/>
</dbReference>
<evidence type="ECO:0000256" key="7">
    <source>
        <dbReference type="ARBA" id="ARBA00039512"/>
    </source>
</evidence>
<dbReference type="GO" id="GO:0005615">
    <property type="term" value="C:extracellular space"/>
    <property type="evidence" value="ECO:0007669"/>
    <property type="project" value="InterPro"/>
</dbReference>
<protein>
    <recommendedName>
        <fullName evidence="7">Thyroxine-binding globulin</fullName>
    </recommendedName>
    <alternativeName>
        <fullName evidence="9">Serpin A7</fullName>
    </alternativeName>
    <alternativeName>
        <fullName evidence="8">T4-binding globulin</fullName>
    </alternativeName>
</protein>
<feature type="domain" description="Serpin" evidence="11">
    <location>
        <begin position="130"/>
        <end position="484"/>
    </location>
</feature>
<proteinExistence type="inferred from homology"/>
<keyword evidence="5" id="KW-0325">Glycoprotein</keyword>
<dbReference type="PROSITE" id="PS00284">
    <property type="entry name" value="SERPIN"/>
    <property type="match status" value="1"/>
</dbReference>
<reference evidence="12" key="2">
    <citation type="submission" date="2025-09" db="UniProtKB">
        <authorList>
            <consortium name="Ensembl"/>
        </authorList>
    </citation>
    <scope>IDENTIFICATION</scope>
</reference>
<dbReference type="InterPro" id="IPR042178">
    <property type="entry name" value="Serpin_sf_1"/>
</dbReference>
<evidence type="ECO:0000256" key="3">
    <source>
        <dbReference type="ARBA" id="ARBA00022525"/>
    </source>
</evidence>